<protein>
    <recommendedName>
        <fullName evidence="2">CRISPR type III-associated protein domain-containing protein</fullName>
    </recommendedName>
</protein>
<keyword evidence="4" id="KW-1185">Reference proteome</keyword>
<sequence>MNPYDFVRIDWGRPPERRSPIWHHRLVSQQGTRLFSGQLEVDVYAETPLFIVDPRAVSSDPKRPDRFIQNSQGQYIIPGSSLKGLLRGLVETLGNGCLTLFDGRYERGKTDYTREVPREFQHCSETDKLCIVCRLFGTLKERSRSIFLGKVNIGDAVVSNDEVYLYDSIYTKPLMEPKPHHESFYLDESKKHVAGRKYYFHHSPDYEPLTEKGIIRMGGRPANRFIQPLDHDTRFHFRIDFTNLEADEFAALLLAIILEENMRHKIGYGKPLGLGSVYLYPTRLTLVDYTRRYSQSDAGRGKTILEEESGLWAFMNEQLNEFYEKYLVLVAMDDLKRIWRWPPEPDVDYYYPSKRDWFDTGASRGKRIADTRHVP</sequence>
<dbReference type="RefSeq" id="WP_220205997.1">
    <property type="nucleotide sequence ID" value="NZ_BNJK01000001.1"/>
</dbReference>
<dbReference type="PANTHER" id="PTHR35579:SF3">
    <property type="entry name" value="CRISPR SYSTEM CMS ENDORIBONUCLEASE CSM3"/>
    <property type="match status" value="1"/>
</dbReference>
<dbReference type="InterPro" id="IPR005537">
    <property type="entry name" value="RAMP_III_fam"/>
</dbReference>
<dbReference type="GO" id="GO:0051607">
    <property type="term" value="P:defense response to virus"/>
    <property type="evidence" value="ECO:0007669"/>
    <property type="project" value="UniProtKB-KW"/>
</dbReference>
<reference evidence="3" key="1">
    <citation type="submission" date="2020-10" db="EMBL/GenBank/DDBJ databases">
        <title>Taxonomic study of unclassified bacteria belonging to the class Ktedonobacteria.</title>
        <authorList>
            <person name="Yabe S."/>
            <person name="Wang C.M."/>
            <person name="Zheng Y."/>
            <person name="Sakai Y."/>
            <person name="Cavaletti L."/>
            <person name="Monciardini P."/>
            <person name="Donadio S."/>
        </authorList>
    </citation>
    <scope>NUCLEOTIDE SEQUENCE</scope>
    <source>
        <strain evidence="3">ID150040</strain>
    </source>
</reference>
<evidence type="ECO:0000259" key="2">
    <source>
        <dbReference type="Pfam" id="PF03787"/>
    </source>
</evidence>
<name>A0A8J3N5M9_9CHLR</name>
<dbReference type="EMBL" id="BNJK01000001">
    <property type="protein sequence ID" value="GHO95312.1"/>
    <property type="molecule type" value="Genomic_DNA"/>
</dbReference>
<feature type="domain" description="CRISPR type III-associated protein" evidence="2">
    <location>
        <begin position="44"/>
        <end position="277"/>
    </location>
</feature>
<evidence type="ECO:0000313" key="4">
    <source>
        <dbReference type="Proteomes" id="UP000597444"/>
    </source>
</evidence>
<dbReference type="InterPro" id="IPR052216">
    <property type="entry name" value="CRISPR_Csm3_endoribonuclease"/>
</dbReference>
<evidence type="ECO:0000313" key="3">
    <source>
        <dbReference type="EMBL" id="GHO95312.1"/>
    </source>
</evidence>
<gene>
    <name evidence="3" type="ORF">KSF_053600</name>
</gene>
<comment type="caution">
    <text evidence="3">The sequence shown here is derived from an EMBL/GenBank/DDBJ whole genome shotgun (WGS) entry which is preliminary data.</text>
</comment>
<dbReference type="AlphaFoldDB" id="A0A8J3N5M9"/>
<dbReference type="CDD" id="cd09726">
    <property type="entry name" value="RAMP_I_III"/>
    <property type="match status" value="1"/>
</dbReference>
<dbReference type="Proteomes" id="UP000597444">
    <property type="component" value="Unassembled WGS sequence"/>
</dbReference>
<accession>A0A8J3N5M9</accession>
<keyword evidence="1" id="KW-0051">Antiviral defense</keyword>
<dbReference type="PANTHER" id="PTHR35579">
    <property type="entry name" value="CRISPR SYSTEM CMS ENDORIBONUCLEASE CSM3"/>
    <property type="match status" value="1"/>
</dbReference>
<dbReference type="Pfam" id="PF03787">
    <property type="entry name" value="RAMPs"/>
    <property type="match status" value="1"/>
</dbReference>
<evidence type="ECO:0000256" key="1">
    <source>
        <dbReference type="ARBA" id="ARBA00023118"/>
    </source>
</evidence>
<proteinExistence type="predicted"/>
<organism evidence="3 4">
    <name type="scientific">Reticulibacter mediterranei</name>
    <dbReference type="NCBI Taxonomy" id="2778369"/>
    <lineage>
        <taxon>Bacteria</taxon>
        <taxon>Bacillati</taxon>
        <taxon>Chloroflexota</taxon>
        <taxon>Ktedonobacteria</taxon>
        <taxon>Ktedonobacterales</taxon>
        <taxon>Reticulibacteraceae</taxon>
        <taxon>Reticulibacter</taxon>
    </lineage>
</organism>